<keyword evidence="8" id="KW-1185">Reference proteome</keyword>
<dbReference type="InterPro" id="IPR012816">
    <property type="entry name" value="NADAR"/>
</dbReference>
<evidence type="ECO:0000313" key="8">
    <source>
        <dbReference type="Proteomes" id="UP001190700"/>
    </source>
</evidence>
<dbReference type="Pfam" id="PF08719">
    <property type="entry name" value="NADAR"/>
    <property type="match status" value="1"/>
</dbReference>
<accession>A0AAE0L563</accession>
<dbReference type="InterPro" id="IPR024072">
    <property type="entry name" value="DHFR-like_dom_sf"/>
</dbReference>
<dbReference type="NCBIfam" id="TIGR02464">
    <property type="entry name" value="ribofla_fusion"/>
    <property type="match status" value="1"/>
</dbReference>
<dbReference type="InterPro" id="IPR016193">
    <property type="entry name" value="Cytidine_deaminase-like"/>
</dbReference>
<comment type="caution">
    <text evidence="7">The sequence shown here is derived from an EMBL/GenBank/DDBJ whole genome shotgun (WGS) entry which is preliminary data.</text>
</comment>
<dbReference type="PANTHER" id="PTHR38011:SF7">
    <property type="entry name" value="2,5-DIAMINO-6-RIBOSYLAMINO-4(3H)-PYRIMIDINONE 5'-PHOSPHATE REDUCTASE"/>
    <property type="match status" value="1"/>
</dbReference>
<dbReference type="Gene3D" id="3.40.430.10">
    <property type="entry name" value="Dihydrofolate Reductase, subunit A"/>
    <property type="match status" value="1"/>
</dbReference>
<comment type="pathway">
    <text evidence="1">Cofactor biosynthesis; riboflavin biosynthesis; 5-amino-6-(D-ribitylamino)uracil from GTP: step 3/4.</text>
</comment>
<dbReference type="NCBIfam" id="TIGR00326">
    <property type="entry name" value="eubact_ribD"/>
    <property type="match status" value="1"/>
</dbReference>
<protein>
    <recommendedName>
        <fullName evidence="2">5-amino-6-(5-phosphoribosylamino)uracil reductase</fullName>
        <ecNumber evidence="2">1.1.1.193</ecNumber>
    </recommendedName>
</protein>
<dbReference type="SUPFAM" id="SSF53927">
    <property type="entry name" value="Cytidine deaminase-like"/>
    <property type="match status" value="1"/>
</dbReference>
<dbReference type="GO" id="GO:0008835">
    <property type="term" value="F:diaminohydroxyphosphoribosylaminopyrimidine deaminase activity"/>
    <property type="evidence" value="ECO:0007669"/>
    <property type="project" value="InterPro"/>
</dbReference>
<dbReference type="EMBL" id="LGRX02008949">
    <property type="protein sequence ID" value="KAK3272478.1"/>
    <property type="molecule type" value="Genomic_DNA"/>
</dbReference>
<evidence type="ECO:0000259" key="5">
    <source>
        <dbReference type="Pfam" id="PF01872"/>
    </source>
</evidence>
<dbReference type="GO" id="GO:0008703">
    <property type="term" value="F:5-amino-6-(5-phosphoribosylamino)uracil reductase activity"/>
    <property type="evidence" value="ECO:0007669"/>
    <property type="project" value="UniProtKB-EC"/>
</dbReference>
<name>A0AAE0L563_9CHLO</name>
<evidence type="ECO:0000256" key="3">
    <source>
        <dbReference type="ARBA" id="ARBA00022857"/>
    </source>
</evidence>
<proteinExistence type="predicted"/>
<keyword evidence="3" id="KW-0521">NADP</keyword>
<dbReference type="Gene3D" id="3.40.140.10">
    <property type="entry name" value="Cytidine Deaminase, domain 2"/>
    <property type="match status" value="1"/>
</dbReference>
<dbReference type="Gene3D" id="1.10.357.40">
    <property type="entry name" value="YbiA-like"/>
    <property type="match status" value="1"/>
</dbReference>
<evidence type="ECO:0000256" key="4">
    <source>
        <dbReference type="ARBA" id="ARBA00023002"/>
    </source>
</evidence>
<dbReference type="InterPro" id="IPR011549">
    <property type="entry name" value="RibD_C"/>
</dbReference>
<dbReference type="NCBIfam" id="TIGR00227">
    <property type="entry name" value="ribD_Cterm"/>
    <property type="match status" value="1"/>
</dbReference>
<keyword evidence="4" id="KW-0560">Oxidoreductase</keyword>
<dbReference type="GO" id="GO:0050661">
    <property type="term" value="F:NADP binding"/>
    <property type="evidence" value="ECO:0007669"/>
    <property type="project" value="InterPro"/>
</dbReference>
<dbReference type="AlphaFoldDB" id="A0AAE0L563"/>
<dbReference type="Pfam" id="PF01872">
    <property type="entry name" value="RibD_C"/>
    <property type="match status" value="1"/>
</dbReference>
<dbReference type="CDD" id="cd15457">
    <property type="entry name" value="NADAR"/>
    <property type="match status" value="1"/>
</dbReference>
<feature type="domain" description="NADAR" evidence="6">
    <location>
        <begin position="526"/>
        <end position="686"/>
    </location>
</feature>
<dbReference type="InterPro" id="IPR004794">
    <property type="entry name" value="Eubact_RibD"/>
</dbReference>
<dbReference type="PANTHER" id="PTHR38011">
    <property type="entry name" value="DIHYDROFOLATE REDUCTASE FAMILY PROTEIN (AFU_ORTHOLOGUE AFUA_8G06820)"/>
    <property type="match status" value="1"/>
</dbReference>
<dbReference type="InterPro" id="IPR002734">
    <property type="entry name" value="RibDG_C"/>
</dbReference>
<evidence type="ECO:0000256" key="2">
    <source>
        <dbReference type="ARBA" id="ARBA00013173"/>
    </source>
</evidence>
<dbReference type="SUPFAM" id="SSF143990">
    <property type="entry name" value="YbiA-like"/>
    <property type="match status" value="1"/>
</dbReference>
<evidence type="ECO:0000256" key="1">
    <source>
        <dbReference type="ARBA" id="ARBA00004910"/>
    </source>
</evidence>
<evidence type="ECO:0000259" key="6">
    <source>
        <dbReference type="Pfam" id="PF08719"/>
    </source>
</evidence>
<dbReference type="GO" id="GO:0009231">
    <property type="term" value="P:riboflavin biosynthetic process"/>
    <property type="evidence" value="ECO:0007669"/>
    <property type="project" value="InterPro"/>
</dbReference>
<evidence type="ECO:0000313" key="7">
    <source>
        <dbReference type="EMBL" id="KAK3272478.1"/>
    </source>
</evidence>
<organism evidence="7 8">
    <name type="scientific">Cymbomonas tetramitiformis</name>
    <dbReference type="NCBI Taxonomy" id="36881"/>
    <lineage>
        <taxon>Eukaryota</taxon>
        <taxon>Viridiplantae</taxon>
        <taxon>Chlorophyta</taxon>
        <taxon>Pyramimonadophyceae</taxon>
        <taxon>Pyramimonadales</taxon>
        <taxon>Pyramimonadaceae</taxon>
        <taxon>Cymbomonas</taxon>
    </lineage>
</organism>
<dbReference type="EC" id="1.1.1.193" evidence="2"/>
<dbReference type="InterPro" id="IPR037238">
    <property type="entry name" value="YbiA-like_sf"/>
</dbReference>
<feature type="domain" description="Bacterial bifunctional deaminase-reductase C-terminal" evidence="5">
    <location>
        <begin position="232"/>
        <end position="420"/>
    </location>
</feature>
<reference evidence="7 8" key="1">
    <citation type="journal article" date="2015" name="Genome Biol. Evol.">
        <title>Comparative Genomics of a Bacterivorous Green Alga Reveals Evolutionary Causalities and Consequences of Phago-Mixotrophic Mode of Nutrition.</title>
        <authorList>
            <person name="Burns J.A."/>
            <person name="Paasch A."/>
            <person name="Narechania A."/>
            <person name="Kim E."/>
        </authorList>
    </citation>
    <scope>NUCLEOTIDE SEQUENCE [LARGE SCALE GENOMIC DNA]</scope>
    <source>
        <strain evidence="7 8">PLY_AMNH</strain>
    </source>
</reference>
<gene>
    <name evidence="7" type="ORF">CYMTET_19228</name>
</gene>
<dbReference type="SUPFAM" id="SSF53597">
    <property type="entry name" value="Dihydrofolate reductase-like"/>
    <property type="match status" value="1"/>
</dbReference>
<dbReference type="InterPro" id="IPR050765">
    <property type="entry name" value="Riboflavin_Biosynth_HTPR"/>
</dbReference>
<sequence>MKLLKSPQAACHISLSSRACRQAHLRSSPAVPLRGIRYTIRNSPRTVHFSVRCSLENSGLDESGRLSELGKKSMLRAAELAVLADGISAPHPRSGCVILGTEGDEVAKAFQRGQGGVPSEVLALDEAGDLAQGSSVYVNLEPRHGLAAGDDETVAALVRAGVARVVVGLRHPVPQLRGQAIHALREAGVQVYVLGDAYGEGGAGAAAAEAAAACRLANEALLHRIATGVPFSVFKYAMTLDGKIATASGHSAWVSGPLSRELVWAERRRSDAIIVGGATVRNDNPHLTTRQDTGHFPMRVVLSRSLDLPEEANLWDTSVASTLVMTQRGARRDFQEYLRVKGVEVIEFDFLEPSAVVNYFAHRGCLQLMWECGGTLAAPALSASAVHKVMAFIAPKVIGGGSKAKSPIGELGFVEMTQALPLVESNFDKVGDDLLFTGYLPSSGGLAAAAAAAAAAPLQPSSGGRITTAGHEEQSVGARVRALPAIQGELRGDGDDDDGGDEDLDMELCTAECEPEPPAGSQHLRFYKAWDAYGALSNFAPFPIDMQAEDGTVERWPTVEHYYQAYKFAGVDLEGSRATYEAVRTAATPEEAAWRGRRAMNKSPQFVNPAWAEQKFEVMYRALEAKFRQHPGPRRLLLETSRMGEVEEGGLALFEDAPHDAVWGCGLDGCGGNQLGKMLMRLRKVLEEEHTAVTDE</sequence>
<dbReference type="Proteomes" id="UP001190700">
    <property type="component" value="Unassembled WGS sequence"/>
</dbReference>